<gene>
    <name evidence="1" type="ORF">BaRGS_00022056</name>
</gene>
<accession>A0ABD0KI16</accession>
<comment type="caution">
    <text evidence="1">The sequence shown here is derived from an EMBL/GenBank/DDBJ whole genome shotgun (WGS) entry which is preliminary data.</text>
</comment>
<evidence type="ECO:0000313" key="2">
    <source>
        <dbReference type="Proteomes" id="UP001519460"/>
    </source>
</evidence>
<name>A0ABD0KI16_9CAEN</name>
<sequence length="162" mass="17671">MAFSQRAVVVRWWCVISFPDKAIATIPAPLTYSDVFLLTVYKDHFHDEERDTDGNLVRPASSFVRVLRERGIPVRVVQKKDTSALQDVALQAGPEAVVATEAGAVRGLERKVVIVVQTGMTATGTTDEWYGRLDAASRTTAQLIWVVYPSNKASAAGGGDHN</sequence>
<reference evidence="1 2" key="1">
    <citation type="journal article" date="2023" name="Sci. Data">
        <title>Genome assembly of the Korean intertidal mud-creeper Batillaria attramentaria.</title>
        <authorList>
            <person name="Patra A.K."/>
            <person name="Ho P.T."/>
            <person name="Jun S."/>
            <person name="Lee S.J."/>
            <person name="Kim Y."/>
            <person name="Won Y.J."/>
        </authorList>
    </citation>
    <scope>NUCLEOTIDE SEQUENCE [LARGE SCALE GENOMIC DNA]</scope>
    <source>
        <strain evidence="1">Wonlab-2016</strain>
    </source>
</reference>
<dbReference type="AlphaFoldDB" id="A0ABD0KI16"/>
<keyword evidence="2" id="KW-1185">Reference proteome</keyword>
<dbReference type="Proteomes" id="UP001519460">
    <property type="component" value="Unassembled WGS sequence"/>
</dbReference>
<protein>
    <submittedName>
        <fullName evidence="1">Uncharacterized protein</fullName>
    </submittedName>
</protein>
<dbReference type="EMBL" id="JACVVK020000175">
    <property type="protein sequence ID" value="KAK7486655.1"/>
    <property type="molecule type" value="Genomic_DNA"/>
</dbReference>
<evidence type="ECO:0000313" key="1">
    <source>
        <dbReference type="EMBL" id="KAK7486655.1"/>
    </source>
</evidence>
<organism evidence="1 2">
    <name type="scientific">Batillaria attramentaria</name>
    <dbReference type="NCBI Taxonomy" id="370345"/>
    <lineage>
        <taxon>Eukaryota</taxon>
        <taxon>Metazoa</taxon>
        <taxon>Spiralia</taxon>
        <taxon>Lophotrochozoa</taxon>
        <taxon>Mollusca</taxon>
        <taxon>Gastropoda</taxon>
        <taxon>Caenogastropoda</taxon>
        <taxon>Sorbeoconcha</taxon>
        <taxon>Cerithioidea</taxon>
        <taxon>Batillariidae</taxon>
        <taxon>Batillaria</taxon>
    </lineage>
</organism>
<proteinExistence type="predicted"/>